<dbReference type="InterPro" id="IPR001128">
    <property type="entry name" value="Cyt_P450"/>
</dbReference>
<dbReference type="AlphaFoldDB" id="A0A8J4Q6Q3"/>
<dbReference type="Proteomes" id="UP000737018">
    <property type="component" value="Unassembled WGS sequence"/>
</dbReference>
<evidence type="ECO:0000256" key="5">
    <source>
        <dbReference type="ARBA" id="ARBA00022723"/>
    </source>
</evidence>
<keyword evidence="10" id="KW-0472">Membrane</keyword>
<keyword evidence="5" id="KW-0479">Metal-binding</keyword>
<evidence type="ECO:0000256" key="2">
    <source>
        <dbReference type="ARBA" id="ARBA00010617"/>
    </source>
</evidence>
<dbReference type="Gene3D" id="1.10.630.10">
    <property type="entry name" value="Cytochrome P450"/>
    <property type="match status" value="1"/>
</dbReference>
<evidence type="ECO:0000256" key="4">
    <source>
        <dbReference type="ARBA" id="ARBA00022692"/>
    </source>
</evidence>
<protein>
    <recommendedName>
        <fullName evidence="13">Cytochrome P450</fullName>
    </recommendedName>
</protein>
<comment type="similarity">
    <text evidence="2">Belongs to the cytochrome P450 family.</text>
</comment>
<dbReference type="GO" id="GO:0016705">
    <property type="term" value="F:oxidoreductase activity, acting on paired donors, with incorporation or reduction of molecular oxygen"/>
    <property type="evidence" value="ECO:0007669"/>
    <property type="project" value="InterPro"/>
</dbReference>
<dbReference type="GO" id="GO:0004497">
    <property type="term" value="F:monooxygenase activity"/>
    <property type="evidence" value="ECO:0007669"/>
    <property type="project" value="UniProtKB-KW"/>
</dbReference>
<accession>A0A8J4Q6Q3</accession>
<name>A0A8J4Q6Q3_9ROSI</name>
<evidence type="ECO:0000256" key="3">
    <source>
        <dbReference type="ARBA" id="ARBA00022617"/>
    </source>
</evidence>
<keyword evidence="7" id="KW-0560">Oxidoreductase</keyword>
<organism evidence="11 12">
    <name type="scientific">Castanea mollissima</name>
    <name type="common">Chinese chestnut</name>
    <dbReference type="NCBI Taxonomy" id="60419"/>
    <lineage>
        <taxon>Eukaryota</taxon>
        <taxon>Viridiplantae</taxon>
        <taxon>Streptophyta</taxon>
        <taxon>Embryophyta</taxon>
        <taxon>Tracheophyta</taxon>
        <taxon>Spermatophyta</taxon>
        <taxon>Magnoliopsida</taxon>
        <taxon>eudicotyledons</taxon>
        <taxon>Gunneridae</taxon>
        <taxon>Pentapetalae</taxon>
        <taxon>rosids</taxon>
        <taxon>fabids</taxon>
        <taxon>Fagales</taxon>
        <taxon>Fagaceae</taxon>
        <taxon>Castanea</taxon>
    </lineage>
</organism>
<dbReference type="PANTHER" id="PTHR24282">
    <property type="entry name" value="CYTOCHROME P450 FAMILY MEMBER"/>
    <property type="match status" value="1"/>
</dbReference>
<keyword evidence="12" id="KW-1185">Reference proteome</keyword>
<evidence type="ECO:0000256" key="6">
    <source>
        <dbReference type="ARBA" id="ARBA00022989"/>
    </source>
</evidence>
<gene>
    <name evidence="11" type="ORF">CMV_029361</name>
</gene>
<comment type="subcellular location">
    <subcellularLocation>
        <location evidence="1">Membrane</location>
        <topology evidence="1">Single-pass membrane protein</topology>
    </subcellularLocation>
</comment>
<evidence type="ECO:0000256" key="7">
    <source>
        <dbReference type="ARBA" id="ARBA00023002"/>
    </source>
</evidence>
<dbReference type="SUPFAM" id="SSF48264">
    <property type="entry name" value="Cytochrome P450"/>
    <property type="match status" value="1"/>
</dbReference>
<proteinExistence type="inferred from homology"/>
<keyword evidence="6" id="KW-1133">Transmembrane helix</keyword>
<dbReference type="InterPro" id="IPR050665">
    <property type="entry name" value="Cytochrome_P450_Monooxygen"/>
</dbReference>
<keyword evidence="4" id="KW-0812">Transmembrane</keyword>
<reference evidence="11" key="1">
    <citation type="submission" date="2020-03" db="EMBL/GenBank/DDBJ databases">
        <title>Castanea mollissima Vanexum genome sequencing.</title>
        <authorList>
            <person name="Staton M."/>
        </authorList>
    </citation>
    <scope>NUCLEOTIDE SEQUENCE</scope>
    <source>
        <tissue evidence="11">Leaf</tissue>
    </source>
</reference>
<dbReference type="OrthoDB" id="1470350at2759"/>
<evidence type="ECO:0000256" key="1">
    <source>
        <dbReference type="ARBA" id="ARBA00004167"/>
    </source>
</evidence>
<keyword evidence="8" id="KW-0408">Iron</keyword>
<dbReference type="PANTHER" id="PTHR24282:SF211">
    <property type="entry name" value="CYTOCHROME P450-RELATED"/>
    <property type="match status" value="1"/>
</dbReference>
<dbReference type="EMBL" id="JRKL02012682">
    <property type="protein sequence ID" value="KAF3944148.1"/>
    <property type="molecule type" value="Genomic_DNA"/>
</dbReference>
<evidence type="ECO:0000313" key="11">
    <source>
        <dbReference type="EMBL" id="KAF3944148.1"/>
    </source>
</evidence>
<dbReference type="GO" id="GO:0016020">
    <property type="term" value="C:membrane"/>
    <property type="evidence" value="ECO:0007669"/>
    <property type="project" value="UniProtKB-SubCell"/>
</dbReference>
<keyword evidence="9" id="KW-0503">Monooxygenase</keyword>
<dbReference type="InterPro" id="IPR036396">
    <property type="entry name" value="Cyt_P450_sf"/>
</dbReference>
<evidence type="ECO:0008006" key="13">
    <source>
        <dbReference type="Google" id="ProtNLM"/>
    </source>
</evidence>
<dbReference type="GO" id="GO:0020037">
    <property type="term" value="F:heme binding"/>
    <property type="evidence" value="ECO:0007669"/>
    <property type="project" value="InterPro"/>
</dbReference>
<keyword evidence="3" id="KW-0349">Heme</keyword>
<evidence type="ECO:0000256" key="9">
    <source>
        <dbReference type="ARBA" id="ARBA00023033"/>
    </source>
</evidence>
<evidence type="ECO:0000313" key="12">
    <source>
        <dbReference type="Proteomes" id="UP000737018"/>
    </source>
</evidence>
<dbReference type="Pfam" id="PF00067">
    <property type="entry name" value="p450"/>
    <property type="match status" value="1"/>
</dbReference>
<comment type="caution">
    <text evidence="11">The sequence shown here is derived from an EMBL/GenBank/DDBJ whole genome shotgun (WGS) entry which is preliminary data.</text>
</comment>
<sequence length="125" mass="14005">MGEDANKFNPLRFMEPRKHLASFCPFGLVHRICVGQNLVMIEAKIVIAMVVQHFSFELSPTYVHAPMLLVGPFKIIPNTKGPTLEIDESVLRLATDALCCLMAISPKTLLRVSFQTLLRLLRNGL</sequence>
<dbReference type="GO" id="GO:0005506">
    <property type="term" value="F:iron ion binding"/>
    <property type="evidence" value="ECO:0007669"/>
    <property type="project" value="InterPro"/>
</dbReference>
<evidence type="ECO:0000256" key="10">
    <source>
        <dbReference type="ARBA" id="ARBA00023136"/>
    </source>
</evidence>
<evidence type="ECO:0000256" key="8">
    <source>
        <dbReference type="ARBA" id="ARBA00023004"/>
    </source>
</evidence>